<evidence type="ECO:0000256" key="1">
    <source>
        <dbReference type="SAM" id="MobiDB-lite"/>
    </source>
</evidence>
<reference evidence="3" key="1">
    <citation type="journal article" date="2019" name="Int. J. Syst. Evol. Microbiol.">
        <title>The Global Catalogue of Microorganisms (GCM) 10K type strain sequencing project: providing services to taxonomists for standard genome sequencing and annotation.</title>
        <authorList>
            <consortium name="The Broad Institute Genomics Platform"/>
            <consortium name="The Broad Institute Genome Sequencing Center for Infectious Disease"/>
            <person name="Wu L."/>
            <person name="Ma J."/>
        </authorList>
    </citation>
    <scope>NUCLEOTIDE SEQUENCE [LARGE SCALE GENOMIC DNA]</scope>
    <source>
        <strain evidence="3">JCM 15591</strain>
    </source>
</reference>
<name>A0ABP4W4J5_9MICO</name>
<feature type="region of interest" description="Disordered" evidence="1">
    <location>
        <begin position="1"/>
        <end position="31"/>
    </location>
</feature>
<gene>
    <name evidence="2" type="ORF">GCM10009810_04630</name>
</gene>
<evidence type="ECO:0000313" key="2">
    <source>
        <dbReference type="EMBL" id="GAA1747106.1"/>
    </source>
</evidence>
<accession>A0ABP4W4J5</accession>
<keyword evidence="3" id="KW-1185">Reference proteome</keyword>
<dbReference type="Proteomes" id="UP001501475">
    <property type="component" value="Unassembled WGS sequence"/>
</dbReference>
<feature type="compositionally biased region" description="Low complexity" evidence="1">
    <location>
        <begin position="84"/>
        <end position="100"/>
    </location>
</feature>
<evidence type="ECO:0000313" key="3">
    <source>
        <dbReference type="Proteomes" id="UP001501475"/>
    </source>
</evidence>
<feature type="region of interest" description="Disordered" evidence="1">
    <location>
        <begin position="78"/>
        <end position="100"/>
    </location>
</feature>
<dbReference type="EMBL" id="BAAAPN010000014">
    <property type="protein sequence ID" value="GAA1747106.1"/>
    <property type="molecule type" value="Genomic_DNA"/>
</dbReference>
<sequence>MLETPEAPSRSSAHRAGVRSALTSDQVKPPVPIRMVRATTGVTAGAGALGREGAAIRAGVASDRTFAARGAAAIRAGMRHRTASRSPSSAAARRVAGLTG</sequence>
<protein>
    <submittedName>
        <fullName evidence="2">Uncharacterized protein</fullName>
    </submittedName>
</protein>
<comment type="caution">
    <text evidence="2">The sequence shown here is derived from an EMBL/GenBank/DDBJ whole genome shotgun (WGS) entry which is preliminary data.</text>
</comment>
<organism evidence="2 3">
    <name type="scientific">Nostocoides vanveenii</name>
    <dbReference type="NCBI Taxonomy" id="330835"/>
    <lineage>
        <taxon>Bacteria</taxon>
        <taxon>Bacillati</taxon>
        <taxon>Actinomycetota</taxon>
        <taxon>Actinomycetes</taxon>
        <taxon>Micrococcales</taxon>
        <taxon>Intrasporangiaceae</taxon>
        <taxon>Nostocoides</taxon>
    </lineage>
</organism>
<proteinExistence type="predicted"/>